<sequence length="114" mass="12518">MKTWSHAQYITGLNGPTMIMPLVELMCKVSGIDAADFDGFPIEAKSCEAYTSILHCGADAKLIDKAEDLYGKIESPNIAFNDLVYNEMMTVLVRGAARRSSVCCRRNVVQEGNP</sequence>
<keyword evidence="2" id="KW-1185">Reference proteome</keyword>
<proteinExistence type="predicted"/>
<protein>
    <submittedName>
        <fullName evidence="1">Uncharacterized protein</fullName>
    </submittedName>
</protein>
<accession>A0ACB9P0V1</accession>
<dbReference type="Proteomes" id="UP001057402">
    <property type="component" value="Chromosome 7"/>
</dbReference>
<dbReference type="EMBL" id="CM042886">
    <property type="protein sequence ID" value="KAI4342063.1"/>
    <property type="molecule type" value="Genomic_DNA"/>
</dbReference>
<organism evidence="1 2">
    <name type="scientific">Melastoma candidum</name>
    <dbReference type="NCBI Taxonomy" id="119954"/>
    <lineage>
        <taxon>Eukaryota</taxon>
        <taxon>Viridiplantae</taxon>
        <taxon>Streptophyta</taxon>
        <taxon>Embryophyta</taxon>
        <taxon>Tracheophyta</taxon>
        <taxon>Spermatophyta</taxon>
        <taxon>Magnoliopsida</taxon>
        <taxon>eudicotyledons</taxon>
        <taxon>Gunneridae</taxon>
        <taxon>Pentapetalae</taxon>
        <taxon>rosids</taxon>
        <taxon>malvids</taxon>
        <taxon>Myrtales</taxon>
        <taxon>Melastomataceae</taxon>
        <taxon>Melastomatoideae</taxon>
        <taxon>Melastomateae</taxon>
        <taxon>Melastoma</taxon>
    </lineage>
</organism>
<reference evidence="2" key="1">
    <citation type="journal article" date="2023" name="Front. Plant Sci.">
        <title>Chromosomal-level genome assembly of Melastoma candidum provides insights into trichome evolution.</title>
        <authorList>
            <person name="Zhong Y."/>
            <person name="Wu W."/>
            <person name="Sun C."/>
            <person name="Zou P."/>
            <person name="Liu Y."/>
            <person name="Dai S."/>
            <person name="Zhou R."/>
        </authorList>
    </citation>
    <scope>NUCLEOTIDE SEQUENCE [LARGE SCALE GENOMIC DNA]</scope>
</reference>
<evidence type="ECO:0000313" key="1">
    <source>
        <dbReference type="EMBL" id="KAI4342063.1"/>
    </source>
</evidence>
<name>A0ACB9P0V1_9MYRT</name>
<evidence type="ECO:0000313" key="2">
    <source>
        <dbReference type="Proteomes" id="UP001057402"/>
    </source>
</evidence>
<gene>
    <name evidence="1" type="ORF">MLD38_026723</name>
</gene>
<comment type="caution">
    <text evidence="1">The sequence shown here is derived from an EMBL/GenBank/DDBJ whole genome shotgun (WGS) entry which is preliminary data.</text>
</comment>